<proteinExistence type="predicted"/>
<name>A0A0M8NWW2_HELPX</name>
<dbReference type="RefSeq" id="WP_000620288.1">
    <property type="nucleotide sequence ID" value="NZ_BSLV01000017.1"/>
</dbReference>
<dbReference type="AlphaFoldDB" id="A0A0M8NWW2"/>
<dbReference type="Proteomes" id="UP000502945">
    <property type="component" value="Chromosome"/>
</dbReference>
<accession>A0A0M8NWW2</accession>
<organism evidence="1 2">
    <name type="scientific">Helicobacter pylori</name>
    <name type="common">Campylobacter pylori</name>
    <dbReference type="NCBI Taxonomy" id="210"/>
    <lineage>
        <taxon>Bacteria</taxon>
        <taxon>Pseudomonadati</taxon>
        <taxon>Campylobacterota</taxon>
        <taxon>Epsilonproteobacteria</taxon>
        <taxon>Campylobacterales</taxon>
        <taxon>Helicobacteraceae</taxon>
        <taxon>Helicobacter</taxon>
    </lineage>
</organism>
<reference evidence="1 2" key="1">
    <citation type="submission" date="2020-05" db="EMBL/GenBank/DDBJ databases">
        <title>Proteome, Transcriptome, Methylome of different strains of Helicobacter pylori.</title>
        <authorList>
            <person name="Butenko I."/>
            <person name="Fedorov D."/>
            <person name="Babenko V."/>
            <person name="Manolov A."/>
            <person name="Boldyreva D."/>
            <person name="Klimina K."/>
            <person name="Veselovski V."/>
            <person name="Malahova M."/>
            <person name="Semashko T."/>
            <person name="Semenov I."/>
            <person name="Govorun V."/>
        </authorList>
    </citation>
    <scope>NUCLEOTIDE SEQUENCE [LARGE SCALE GENOMIC DNA]</scope>
    <source>
        <strain evidence="1 2">HPY</strain>
    </source>
</reference>
<gene>
    <name evidence="1" type="ORF">HK440_00540</name>
</gene>
<evidence type="ECO:0000313" key="1">
    <source>
        <dbReference type="EMBL" id="QJW42989.1"/>
    </source>
</evidence>
<protein>
    <submittedName>
        <fullName evidence="1">Uncharacterized protein</fullName>
    </submittedName>
</protein>
<sequence length="215" mass="24739">MIRLKGLNKILRIGLLAGALLGVTTPLMAKPLFTDTDLIDYLSKSKSNIKKEYAIDCNSQIDGSKYLNNGWNLSKNLPQEWKTAFLSCVNKKQLSKKEQELQKIVDERNEQIKKDEEWLVACRNYVRESRKKAESNFLKKNRCSKSEDGKISCYSNAFYSAYGDTKPKWWTYSGSHFEEKFENEQNQADNECLSKAASLAIMHPKLEIKKAVRQP</sequence>
<dbReference type="EMBL" id="CP053396">
    <property type="protein sequence ID" value="QJW42989.1"/>
    <property type="molecule type" value="Genomic_DNA"/>
</dbReference>
<evidence type="ECO:0000313" key="2">
    <source>
        <dbReference type="Proteomes" id="UP000502945"/>
    </source>
</evidence>